<evidence type="ECO:0008006" key="4">
    <source>
        <dbReference type="Google" id="ProtNLM"/>
    </source>
</evidence>
<dbReference type="EMBL" id="LN794158">
    <property type="protein sequence ID" value="CEN55859.1"/>
    <property type="molecule type" value="Genomic_DNA"/>
</dbReference>
<dbReference type="Proteomes" id="UP000056322">
    <property type="component" value="Chromosome 1"/>
</dbReference>
<evidence type="ECO:0000313" key="2">
    <source>
        <dbReference type="EMBL" id="CEN55859.1"/>
    </source>
</evidence>
<dbReference type="AlphaFoldDB" id="A0A0B7IUB3"/>
<keyword evidence="1" id="KW-1133">Transmembrane helix</keyword>
<feature type="transmembrane region" description="Helical" evidence="1">
    <location>
        <begin position="26"/>
        <end position="45"/>
    </location>
</feature>
<name>A0A0B7IUB3_9PROT</name>
<sequence length="71" mass="8034">MYIIAIAWLYVTFLMAATEASVTAGILTFIFYGLMPCGLLMWILGTPQRKRKKALLEEELSQPNRSDSHPD</sequence>
<dbReference type="RefSeq" id="WP_082048388.1">
    <property type="nucleotide sequence ID" value="NZ_LN794158.1"/>
</dbReference>
<organism evidence="2 3">
    <name type="scientific">Candidatus Methylopumilus turicensis</name>
    <dbReference type="NCBI Taxonomy" id="1581680"/>
    <lineage>
        <taxon>Bacteria</taxon>
        <taxon>Pseudomonadati</taxon>
        <taxon>Pseudomonadota</taxon>
        <taxon>Betaproteobacteria</taxon>
        <taxon>Nitrosomonadales</taxon>
        <taxon>Methylophilaceae</taxon>
        <taxon>Candidatus Methylopumilus</taxon>
    </lineage>
</organism>
<proteinExistence type="predicted"/>
<accession>A0A0B7IUB3</accession>
<evidence type="ECO:0000256" key="1">
    <source>
        <dbReference type="SAM" id="Phobius"/>
    </source>
</evidence>
<evidence type="ECO:0000313" key="3">
    <source>
        <dbReference type="Proteomes" id="UP000056322"/>
    </source>
</evidence>
<reference evidence="3" key="1">
    <citation type="submission" date="2014-12" db="EMBL/GenBank/DDBJ databases">
        <authorList>
            <person name="Salcher M.M."/>
        </authorList>
    </citation>
    <scope>NUCLEOTIDE SEQUENCE [LARGE SCALE GENOMIC DNA]</scope>
    <source>
        <strain evidence="3">MMS-10A-171</strain>
    </source>
</reference>
<dbReference type="HOGENOM" id="CLU_155097_1_1_4"/>
<keyword evidence="3" id="KW-1185">Reference proteome</keyword>
<gene>
    <name evidence="2" type="ORF">BN1209_0816</name>
</gene>
<protein>
    <recommendedName>
        <fullName evidence="4">Transmembrane protein</fullName>
    </recommendedName>
</protein>
<keyword evidence="1" id="KW-0472">Membrane</keyword>
<dbReference type="OrthoDB" id="8565731at2"/>
<keyword evidence="1" id="KW-0812">Transmembrane</keyword>
<dbReference type="KEGG" id="mbac:BN1209_0816"/>